<accession>A0A1Y5PJ22</accession>
<gene>
    <name evidence="1" type="ORF">MHPYR_30128</name>
</gene>
<protein>
    <submittedName>
        <fullName evidence="1">Uncharacterized protein</fullName>
    </submittedName>
</protein>
<sequence length="63" mass="6591">MPNCSCTAGVSFGYSAPTGAEVIAAWLVHPLGIDAGPTDESVSQPFQGPHGPMTAFRLAVWWC</sequence>
<dbReference type="AlphaFoldDB" id="A0A1Y5PJ22"/>
<name>A0A1Y5PJ22_9MYCO</name>
<evidence type="ECO:0000313" key="1">
    <source>
        <dbReference type="EMBL" id="SBS76131.1"/>
    </source>
</evidence>
<proteinExistence type="predicted"/>
<reference evidence="1" key="1">
    <citation type="submission" date="2016-03" db="EMBL/GenBank/DDBJ databases">
        <authorList>
            <person name="Ploux O."/>
        </authorList>
    </citation>
    <scope>NUCLEOTIDE SEQUENCE</scope>
    <source>
        <strain evidence="1">UC10</strain>
    </source>
</reference>
<organism evidence="1">
    <name type="scientific">uncultured Mycobacterium sp</name>
    <dbReference type="NCBI Taxonomy" id="171292"/>
    <lineage>
        <taxon>Bacteria</taxon>
        <taxon>Bacillati</taxon>
        <taxon>Actinomycetota</taxon>
        <taxon>Actinomycetes</taxon>
        <taxon>Mycobacteriales</taxon>
        <taxon>Mycobacteriaceae</taxon>
        <taxon>Mycobacterium</taxon>
        <taxon>environmental samples</taxon>
    </lineage>
</organism>
<dbReference type="EMBL" id="FLQS01000023">
    <property type="protein sequence ID" value="SBS76131.1"/>
    <property type="molecule type" value="Genomic_DNA"/>
</dbReference>